<feature type="non-terminal residue" evidence="1">
    <location>
        <position position="1"/>
    </location>
</feature>
<proteinExistence type="predicted"/>
<gene>
    <name evidence="1" type="ORF">S01H4_53326</name>
</gene>
<dbReference type="EMBL" id="BART01030568">
    <property type="protein sequence ID" value="GAH17884.1"/>
    <property type="molecule type" value="Genomic_DNA"/>
</dbReference>
<evidence type="ECO:0000313" key="1">
    <source>
        <dbReference type="EMBL" id="GAH17884.1"/>
    </source>
</evidence>
<dbReference type="AlphaFoldDB" id="X1EL69"/>
<comment type="caution">
    <text evidence="1">The sequence shown here is derived from an EMBL/GenBank/DDBJ whole genome shotgun (WGS) entry which is preliminary data.</text>
</comment>
<reference evidence="1" key="1">
    <citation type="journal article" date="2014" name="Front. Microbiol.">
        <title>High frequency of phylogenetically diverse reductive dehalogenase-homologous genes in deep subseafloor sedimentary metagenomes.</title>
        <authorList>
            <person name="Kawai M."/>
            <person name="Futagami T."/>
            <person name="Toyoda A."/>
            <person name="Takaki Y."/>
            <person name="Nishi S."/>
            <person name="Hori S."/>
            <person name="Arai W."/>
            <person name="Tsubouchi T."/>
            <person name="Morono Y."/>
            <person name="Uchiyama I."/>
            <person name="Ito T."/>
            <person name="Fujiyama A."/>
            <person name="Inagaki F."/>
            <person name="Takami H."/>
        </authorList>
    </citation>
    <scope>NUCLEOTIDE SEQUENCE</scope>
    <source>
        <strain evidence="1">Expedition CK06-06</strain>
    </source>
</reference>
<name>X1EL69_9ZZZZ</name>
<protein>
    <submittedName>
        <fullName evidence="1">Uncharacterized protein</fullName>
    </submittedName>
</protein>
<organism evidence="1">
    <name type="scientific">marine sediment metagenome</name>
    <dbReference type="NCBI Taxonomy" id="412755"/>
    <lineage>
        <taxon>unclassified sequences</taxon>
        <taxon>metagenomes</taxon>
        <taxon>ecological metagenomes</taxon>
    </lineage>
</organism>
<accession>X1EL69</accession>
<sequence length="165" mass="18254">TMIEFATSIYIMDAGPSQAMEKTSRIFGLSQTAQNALRTRVHGPREGGATFLAIFSTKSGVNTQLLTLTLGPIELWSFSTTADDAIIRNRLYKQIGPREARRLLATLFPSGTITKLVDERLSIIRDAEKGLIDEEARVSVVDEILHDIMDAYSKDPNIKSLPTRS</sequence>